<name>A0AAV4R7S4_CAEEX</name>
<comment type="caution">
    <text evidence="2">The sequence shown here is derived from an EMBL/GenBank/DDBJ whole genome shotgun (WGS) entry which is preliminary data.</text>
</comment>
<keyword evidence="3" id="KW-1185">Reference proteome</keyword>
<reference evidence="2 3" key="1">
    <citation type="submission" date="2021-06" db="EMBL/GenBank/DDBJ databases">
        <title>Caerostris extrusa draft genome.</title>
        <authorList>
            <person name="Kono N."/>
            <person name="Arakawa K."/>
        </authorList>
    </citation>
    <scope>NUCLEOTIDE SEQUENCE [LARGE SCALE GENOMIC DNA]</scope>
</reference>
<proteinExistence type="predicted"/>
<dbReference type="Proteomes" id="UP001054945">
    <property type="component" value="Unassembled WGS sequence"/>
</dbReference>
<dbReference type="EMBL" id="BPLR01007616">
    <property type="protein sequence ID" value="GIY18368.1"/>
    <property type="molecule type" value="Genomic_DNA"/>
</dbReference>
<evidence type="ECO:0000313" key="2">
    <source>
        <dbReference type="EMBL" id="GIY18368.1"/>
    </source>
</evidence>
<organism evidence="2 3">
    <name type="scientific">Caerostris extrusa</name>
    <name type="common">Bark spider</name>
    <name type="synonym">Caerostris bankana</name>
    <dbReference type="NCBI Taxonomy" id="172846"/>
    <lineage>
        <taxon>Eukaryota</taxon>
        <taxon>Metazoa</taxon>
        <taxon>Ecdysozoa</taxon>
        <taxon>Arthropoda</taxon>
        <taxon>Chelicerata</taxon>
        <taxon>Arachnida</taxon>
        <taxon>Araneae</taxon>
        <taxon>Araneomorphae</taxon>
        <taxon>Entelegynae</taxon>
        <taxon>Araneoidea</taxon>
        <taxon>Araneidae</taxon>
        <taxon>Caerostris</taxon>
    </lineage>
</organism>
<evidence type="ECO:0000313" key="3">
    <source>
        <dbReference type="Proteomes" id="UP001054945"/>
    </source>
</evidence>
<evidence type="ECO:0000256" key="1">
    <source>
        <dbReference type="SAM" id="MobiDB-lite"/>
    </source>
</evidence>
<dbReference type="AlphaFoldDB" id="A0AAV4R7S4"/>
<sequence length="121" mass="13494">MKEASLTTSARGPRQGRDDNCHKHLSPVPLEDVGDTDPSSPQSCQSGDGSWPPLSRSRRNPVDRDGGMFPIFTQSRMTTTDKKSRFKEVDLVEDDPIRSDSRTMTLGRPAFNARYHCSDVL</sequence>
<feature type="compositionally biased region" description="Polar residues" evidence="1">
    <location>
        <begin position="1"/>
        <end position="10"/>
    </location>
</feature>
<feature type="region of interest" description="Disordered" evidence="1">
    <location>
        <begin position="1"/>
        <end position="70"/>
    </location>
</feature>
<gene>
    <name evidence="2" type="ORF">CEXT_580141</name>
</gene>
<accession>A0AAV4R7S4</accession>
<protein>
    <submittedName>
        <fullName evidence="2">Uncharacterized protein</fullName>
    </submittedName>
</protein>
<feature type="compositionally biased region" description="Polar residues" evidence="1">
    <location>
        <begin position="37"/>
        <end position="48"/>
    </location>
</feature>